<feature type="active site" description="Proton acceptor" evidence="7">
    <location>
        <position position="71"/>
    </location>
</feature>
<dbReference type="NCBIfam" id="TIGR00507">
    <property type="entry name" value="aroE"/>
    <property type="match status" value="1"/>
</dbReference>
<feature type="transmembrane region" description="Helical" evidence="8">
    <location>
        <begin position="126"/>
        <end position="148"/>
    </location>
</feature>
<feature type="binding site" evidence="7">
    <location>
        <position position="260"/>
    </location>
    <ligand>
        <name>shikimate</name>
        <dbReference type="ChEBI" id="CHEBI:36208"/>
    </ligand>
</feature>
<feature type="binding site" evidence="7">
    <location>
        <begin position="131"/>
        <end position="135"/>
    </location>
    <ligand>
        <name>NADP(+)</name>
        <dbReference type="ChEBI" id="CHEBI:58349"/>
    </ligand>
</feature>
<feature type="domain" description="Shikimate dehydrogenase substrate binding N-terminal" evidence="9">
    <location>
        <begin position="12"/>
        <end position="94"/>
    </location>
</feature>
<comment type="subunit">
    <text evidence="7">Homodimer.</text>
</comment>
<dbReference type="SUPFAM" id="SSF53223">
    <property type="entry name" value="Aminoacid dehydrogenase-like, N-terminal domain"/>
    <property type="match status" value="1"/>
</dbReference>
<dbReference type="Gene3D" id="3.40.50.10860">
    <property type="entry name" value="Leucine Dehydrogenase, chain A, domain 1"/>
    <property type="match status" value="1"/>
</dbReference>
<feature type="binding site" evidence="7">
    <location>
        <position position="107"/>
    </location>
    <ligand>
        <name>shikimate</name>
        <dbReference type="ChEBI" id="CHEBI:36208"/>
    </ligand>
</feature>
<feature type="binding site" evidence="7">
    <location>
        <position position="92"/>
    </location>
    <ligand>
        <name>shikimate</name>
        <dbReference type="ChEBI" id="CHEBI:36208"/>
    </ligand>
</feature>
<dbReference type="EMBL" id="CP070872">
    <property type="protein sequence ID" value="QSE76450.1"/>
    <property type="molecule type" value="Genomic_DNA"/>
</dbReference>
<dbReference type="GO" id="GO:0009073">
    <property type="term" value="P:aromatic amino acid family biosynthetic process"/>
    <property type="evidence" value="ECO:0007669"/>
    <property type="project" value="UniProtKB-KW"/>
</dbReference>
<comment type="pathway">
    <text evidence="1 7">Metabolic intermediate biosynthesis; chorismate biosynthesis; chorismate from D-erythrose 4-phosphate and phosphoenolpyruvate: step 4/7.</text>
</comment>
<comment type="similarity">
    <text evidence="7">Belongs to the shikimate dehydrogenase family.</text>
</comment>
<comment type="function">
    <text evidence="7">Involved in the biosynthesis of the chorismate, which leads to the biosynthesis of aromatic amino acids. Catalyzes the reversible NADPH linked reduction of 3-dehydroshikimate (DHSA) to yield shikimate (SA).</text>
</comment>
<feature type="binding site" evidence="7">
    <location>
        <position position="230"/>
    </location>
    <ligand>
        <name>NADP(+)</name>
        <dbReference type="ChEBI" id="CHEBI:58349"/>
    </ligand>
</feature>
<dbReference type="InterPro" id="IPR013708">
    <property type="entry name" value="Shikimate_DH-bd_N"/>
</dbReference>
<keyword evidence="8" id="KW-0812">Transmembrane</keyword>
<keyword evidence="12" id="KW-1185">Reference proteome</keyword>
<feature type="binding site" evidence="7">
    <location>
        <position position="83"/>
    </location>
    <ligand>
        <name>NADP(+)</name>
        <dbReference type="ChEBI" id="CHEBI:58349"/>
    </ligand>
</feature>
<dbReference type="PANTHER" id="PTHR21089">
    <property type="entry name" value="SHIKIMATE DEHYDROGENASE"/>
    <property type="match status" value="1"/>
</dbReference>
<evidence type="ECO:0000259" key="9">
    <source>
        <dbReference type="Pfam" id="PF08501"/>
    </source>
</evidence>
<dbReference type="InterPro" id="IPR046346">
    <property type="entry name" value="Aminoacid_DH-like_N_sf"/>
</dbReference>
<dbReference type="Gene3D" id="3.40.50.720">
    <property type="entry name" value="NAD(P)-binding Rossmann-like Domain"/>
    <property type="match status" value="1"/>
</dbReference>
<evidence type="ECO:0000256" key="7">
    <source>
        <dbReference type="HAMAP-Rule" id="MF_00222"/>
    </source>
</evidence>
<evidence type="ECO:0000256" key="6">
    <source>
        <dbReference type="ARBA" id="ARBA00023141"/>
    </source>
</evidence>
<gene>
    <name evidence="7 11" type="primary">aroE</name>
    <name evidence="11" type="ORF">JW886_08285</name>
</gene>
<comment type="catalytic activity">
    <reaction evidence="7">
        <text>shikimate + NADP(+) = 3-dehydroshikimate + NADPH + H(+)</text>
        <dbReference type="Rhea" id="RHEA:17737"/>
        <dbReference type="ChEBI" id="CHEBI:15378"/>
        <dbReference type="ChEBI" id="CHEBI:16630"/>
        <dbReference type="ChEBI" id="CHEBI:36208"/>
        <dbReference type="ChEBI" id="CHEBI:57783"/>
        <dbReference type="ChEBI" id="CHEBI:58349"/>
        <dbReference type="EC" id="1.1.1.25"/>
    </reaction>
</comment>
<dbReference type="InterPro" id="IPR011342">
    <property type="entry name" value="Shikimate_DH"/>
</dbReference>
<reference evidence="11 12" key="1">
    <citation type="submission" date="2021-02" db="EMBL/GenBank/DDBJ databases">
        <title>Complete genome sequence of Lactococcus lactis strain K_LL004.</title>
        <authorList>
            <person name="Kim H.B."/>
        </authorList>
    </citation>
    <scope>NUCLEOTIDE SEQUENCE [LARGE SCALE GENOMIC DNA]</scope>
    <source>
        <strain evidence="11 12">K_LL004</strain>
    </source>
</reference>
<evidence type="ECO:0000313" key="12">
    <source>
        <dbReference type="Proteomes" id="UP000663608"/>
    </source>
</evidence>
<dbReference type="HAMAP" id="MF_00222">
    <property type="entry name" value="Shikimate_DH_AroE"/>
    <property type="match status" value="1"/>
</dbReference>
<feature type="binding site" evidence="7">
    <location>
        <position position="253"/>
    </location>
    <ligand>
        <name>NADP(+)</name>
        <dbReference type="ChEBI" id="CHEBI:58349"/>
    </ligand>
</feature>
<dbReference type="KEGG" id="lti:JW886_08285"/>
<dbReference type="EC" id="1.1.1.25" evidence="2 7"/>
<evidence type="ECO:0000256" key="4">
    <source>
        <dbReference type="ARBA" id="ARBA00022857"/>
    </source>
</evidence>
<evidence type="ECO:0000256" key="8">
    <source>
        <dbReference type="SAM" id="Phobius"/>
    </source>
</evidence>
<name>A0AA45KFL0_9LACT</name>
<evidence type="ECO:0000313" key="11">
    <source>
        <dbReference type="EMBL" id="QSE76450.1"/>
    </source>
</evidence>
<dbReference type="Pfam" id="PF08501">
    <property type="entry name" value="Shikimate_dh_N"/>
    <property type="match status" value="1"/>
</dbReference>
<dbReference type="InterPro" id="IPR022893">
    <property type="entry name" value="Shikimate_DH_fam"/>
</dbReference>
<dbReference type="InterPro" id="IPR041121">
    <property type="entry name" value="SDH_C"/>
</dbReference>
<dbReference type="GO" id="GO:0050661">
    <property type="term" value="F:NADP binding"/>
    <property type="evidence" value="ECO:0007669"/>
    <property type="project" value="InterPro"/>
</dbReference>
<dbReference type="AlphaFoldDB" id="A0AA45KFL0"/>
<evidence type="ECO:0000256" key="3">
    <source>
        <dbReference type="ARBA" id="ARBA00022605"/>
    </source>
</evidence>
<evidence type="ECO:0000256" key="5">
    <source>
        <dbReference type="ARBA" id="ARBA00023002"/>
    </source>
</evidence>
<dbReference type="InterPro" id="IPR036291">
    <property type="entry name" value="NAD(P)-bd_dom_sf"/>
</dbReference>
<dbReference type="RefSeq" id="WP_205871836.1">
    <property type="nucleotide sequence ID" value="NZ_CP070872.1"/>
</dbReference>
<keyword evidence="8" id="KW-1133">Transmembrane helix</keyword>
<dbReference type="CDD" id="cd01065">
    <property type="entry name" value="NAD_bind_Shikimate_DH"/>
    <property type="match status" value="1"/>
</dbReference>
<dbReference type="GO" id="GO:0019632">
    <property type="term" value="P:shikimate metabolic process"/>
    <property type="evidence" value="ECO:0007669"/>
    <property type="project" value="InterPro"/>
</dbReference>
<feature type="binding site" evidence="7">
    <location>
        <begin position="20"/>
        <end position="22"/>
    </location>
    <ligand>
        <name>shikimate</name>
        <dbReference type="ChEBI" id="CHEBI:36208"/>
    </ligand>
</feature>
<feature type="domain" description="SDH C-terminal" evidence="10">
    <location>
        <begin position="253"/>
        <end position="283"/>
    </location>
</feature>
<feature type="binding site" evidence="7">
    <location>
        <position position="67"/>
    </location>
    <ligand>
        <name>shikimate</name>
        <dbReference type="ChEBI" id="CHEBI:36208"/>
    </ligand>
</feature>
<evidence type="ECO:0000259" key="10">
    <source>
        <dbReference type="Pfam" id="PF18317"/>
    </source>
</evidence>
<evidence type="ECO:0000256" key="1">
    <source>
        <dbReference type="ARBA" id="ARBA00004871"/>
    </source>
</evidence>
<proteinExistence type="inferred from homology"/>
<comment type="caution">
    <text evidence="7">Lacks conserved residue(s) required for the propagation of feature annotation.</text>
</comment>
<protein>
    <recommendedName>
        <fullName evidence="2 7">Shikimate dehydrogenase (NADP(+))</fullName>
        <shortName evidence="7">SDH</shortName>
        <ecNumber evidence="2 7">1.1.1.25</ecNumber>
    </recommendedName>
</protein>
<dbReference type="GO" id="GO:0008652">
    <property type="term" value="P:amino acid biosynthetic process"/>
    <property type="evidence" value="ECO:0007669"/>
    <property type="project" value="UniProtKB-KW"/>
</dbReference>
<dbReference type="PANTHER" id="PTHR21089:SF1">
    <property type="entry name" value="BIFUNCTIONAL 3-DEHYDROQUINATE DEHYDRATASE_SHIKIMATE DEHYDROGENASE, CHLOROPLASTIC"/>
    <property type="match status" value="1"/>
</dbReference>
<feature type="binding site" evidence="7">
    <location>
        <position position="232"/>
    </location>
    <ligand>
        <name>shikimate</name>
        <dbReference type="ChEBI" id="CHEBI:36208"/>
    </ligand>
</feature>
<dbReference type="Proteomes" id="UP000663608">
    <property type="component" value="Chromosome"/>
</dbReference>
<sequence length="292" mass="32057">MKINGHTRMAAVVANPIKHSLSPFIHNFTFDWTEENGVYLAWEIPAEHLAECVANVRNLGMYGINLSMPFKSAVLDFVDEQSEEVRLIGAANTIVNSQGKLVAYNTDGRGFFESLKPYDFQMRGEILTIIGGGGAAIAIIAQAALLGAKKINVLARPSASFEPLQHRLTALSVRTGIRIELISLSERFRLQSLLDESALLVNATSVGMDGVGMPLDEEVRILSSTLVIDIIYKVKETPFLKWAKRQGAQTENGLGMLIGQAAESFRLWTGKVMPTSQVKEALLREIENENKG</sequence>
<keyword evidence="6 7" id="KW-0057">Aromatic amino acid biosynthesis</keyword>
<keyword evidence="8" id="KW-0472">Membrane</keyword>
<dbReference type="GO" id="GO:0009423">
    <property type="term" value="P:chorismate biosynthetic process"/>
    <property type="evidence" value="ECO:0007669"/>
    <property type="project" value="UniProtKB-UniRule"/>
</dbReference>
<accession>A0AA45KFL0</accession>
<keyword evidence="4 7" id="KW-0521">NADP</keyword>
<dbReference type="SUPFAM" id="SSF51735">
    <property type="entry name" value="NAD(P)-binding Rossmann-fold domains"/>
    <property type="match status" value="1"/>
</dbReference>
<organism evidence="11 12">
    <name type="scientific">Lactococcus taiwanensis</name>
    <dbReference type="NCBI Taxonomy" id="1151742"/>
    <lineage>
        <taxon>Bacteria</taxon>
        <taxon>Bacillati</taxon>
        <taxon>Bacillota</taxon>
        <taxon>Bacilli</taxon>
        <taxon>Lactobacillales</taxon>
        <taxon>Streptococcaceae</taxon>
        <taxon>Lactococcus</taxon>
    </lineage>
</organism>
<dbReference type="GO" id="GO:0004764">
    <property type="term" value="F:shikimate 3-dehydrogenase (NADP+) activity"/>
    <property type="evidence" value="ECO:0007669"/>
    <property type="project" value="UniProtKB-UniRule"/>
</dbReference>
<keyword evidence="3 7" id="KW-0028">Amino-acid biosynthesis</keyword>
<evidence type="ECO:0000256" key="2">
    <source>
        <dbReference type="ARBA" id="ARBA00012962"/>
    </source>
</evidence>
<keyword evidence="5 7" id="KW-0560">Oxidoreductase</keyword>
<dbReference type="Pfam" id="PF18317">
    <property type="entry name" value="SDH_C"/>
    <property type="match status" value="1"/>
</dbReference>